<feature type="domain" description="DUF2179" evidence="7">
    <location>
        <begin position="252"/>
        <end position="310"/>
    </location>
</feature>
<dbReference type="PANTHER" id="PTHR33545">
    <property type="entry name" value="UPF0750 MEMBRANE PROTEIN YITT-RELATED"/>
    <property type="match status" value="1"/>
</dbReference>
<feature type="transmembrane region" description="Helical" evidence="6">
    <location>
        <begin position="177"/>
        <end position="200"/>
    </location>
</feature>
<evidence type="ECO:0000259" key="7">
    <source>
        <dbReference type="Pfam" id="PF10035"/>
    </source>
</evidence>
<sequence>MDKFYRWLILFYSWESSSKKNISTFELAKGKKQLRKNVIRSIRNWALIVCGIFSAACGLKSFLLPNSFIDGGATGISLLTAEVSGVPVSILLIIVNIPFVLLGYKTIGRFFAIKTIVTITGLAIVVAFLNLPEVTHDALLVAVFGGFFLGAGIGLSIRGGAVLDGTEILAIFLSKKLNVSIGDIIIIINAIIFSFAAYFLTIEVALYSMITYLAASRTLDFVIEGIEEYMGVTIISVHNEKIKKMIINVMGRGVTIYKGSEGFGKSGTNKERDILYTVITRLELSKLTAEIDKIDSEAFIVMNSVKDTRGGMIKKRPLKH</sequence>
<feature type="transmembrane region" description="Helical" evidence="6">
    <location>
        <begin position="138"/>
        <end position="157"/>
    </location>
</feature>
<keyword evidence="3 6" id="KW-0812">Transmembrane</keyword>
<dbReference type="Gene3D" id="3.30.70.120">
    <property type="match status" value="1"/>
</dbReference>
<dbReference type="Pfam" id="PF02588">
    <property type="entry name" value="YitT_membrane"/>
    <property type="match status" value="1"/>
</dbReference>
<dbReference type="PIRSF" id="PIRSF006483">
    <property type="entry name" value="Membrane_protein_YitT"/>
    <property type="match status" value="1"/>
</dbReference>
<dbReference type="PANTHER" id="PTHR33545:SF3">
    <property type="entry name" value="UPF0750 MEMBRANE PROTEIN YQFU"/>
    <property type="match status" value="1"/>
</dbReference>
<dbReference type="AlphaFoldDB" id="A0A1I5Y9S6"/>
<name>A0A1I5Y9S6_9BACT</name>
<evidence type="ECO:0000256" key="6">
    <source>
        <dbReference type="SAM" id="Phobius"/>
    </source>
</evidence>
<dbReference type="InterPro" id="IPR003740">
    <property type="entry name" value="YitT"/>
</dbReference>
<dbReference type="Pfam" id="PF10035">
    <property type="entry name" value="DUF2179"/>
    <property type="match status" value="1"/>
</dbReference>
<evidence type="ECO:0000256" key="3">
    <source>
        <dbReference type="ARBA" id="ARBA00022692"/>
    </source>
</evidence>
<evidence type="ECO:0000313" key="8">
    <source>
        <dbReference type="EMBL" id="SFQ40938.1"/>
    </source>
</evidence>
<evidence type="ECO:0000256" key="4">
    <source>
        <dbReference type="ARBA" id="ARBA00022989"/>
    </source>
</evidence>
<gene>
    <name evidence="8" type="ORF">SAMN05444277_11151</name>
</gene>
<dbReference type="CDD" id="cd16380">
    <property type="entry name" value="YitT_C"/>
    <property type="match status" value="1"/>
</dbReference>
<keyword evidence="5 6" id="KW-0472">Membrane</keyword>
<keyword evidence="4 6" id="KW-1133">Transmembrane helix</keyword>
<protein>
    <submittedName>
        <fullName evidence="8">Uncharacterized membrane-anchored protein YitT, contains DUF161 and DUF2179 domains</fullName>
    </submittedName>
</protein>
<dbReference type="InterPro" id="IPR019264">
    <property type="entry name" value="DUF2179"/>
</dbReference>
<evidence type="ECO:0000256" key="1">
    <source>
        <dbReference type="ARBA" id="ARBA00004651"/>
    </source>
</evidence>
<dbReference type="STRING" id="1465490.SAMN05444277_11151"/>
<reference evidence="8 9" key="1">
    <citation type="submission" date="2016-10" db="EMBL/GenBank/DDBJ databases">
        <authorList>
            <person name="de Groot N.N."/>
        </authorList>
    </citation>
    <scope>NUCLEOTIDE SEQUENCE [LARGE SCALE GENOMIC DNA]</scope>
    <source>
        <strain evidence="8 9">DSM 28286</strain>
    </source>
</reference>
<dbReference type="InterPro" id="IPR051461">
    <property type="entry name" value="UPF0750_membrane"/>
</dbReference>
<evidence type="ECO:0000256" key="5">
    <source>
        <dbReference type="ARBA" id="ARBA00023136"/>
    </source>
</evidence>
<evidence type="ECO:0000313" key="9">
    <source>
        <dbReference type="Proteomes" id="UP000199031"/>
    </source>
</evidence>
<accession>A0A1I5Y9S6</accession>
<proteinExistence type="predicted"/>
<dbReference type="Proteomes" id="UP000199031">
    <property type="component" value="Unassembled WGS sequence"/>
</dbReference>
<comment type="subcellular location">
    <subcellularLocation>
        <location evidence="1">Cell membrane</location>
        <topology evidence="1">Multi-pass membrane protein</topology>
    </subcellularLocation>
</comment>
<keyword evidence="2" id="KW-1003">Cell membrane</keyword>
<dbReference type="InterPro" id="IPR015867">
    <property type="entry name" value="N-reg_PII/ATP_PRibTrfase_C"/>
</dbReference>
<keyword evidence="9" id="KW-1185">Reference proteome</keyword>
<evidence type="ECO:0000256" key="2">
    <source>
        <dbReference type="ARBA" id="ARBA00022475"/>
    </source>
</evidence>
<organism evidence="8 9">
    <name type="scientific">Parafilimonas terrae</name>
    <dbReference type="NCBI Taxonomy" id="1465490"/>
    <lineage>
        <taxon>Bacteria</taxon>
        <taxon>Pseudomonadati</taxon>
        <taxon>Bacteroidota</taxon>
        <taxon>Chitinophagia</taxon>
        <taxon>Chitinophagales</taxon>
        <taxon>Chitinophagaceae</taxon>
        <taxon>Parafilimonas</taxon>
    </lineage>
</organism>
<dbReference type="RefSeq" id="WP_090660936.1">
    <property type="nucleotide sequence ID" value="NZ_FOXQ01000011.1"/>
</dbReference>
<feature type="transmembrane region" description="Helical" evidence="6">
    <location>
        <begin position="111"/>
        <end position="132"/>
    </location>
</feature>
<dbReference type="GO" id="GO:0005886">
    <property type="term" value="C:plasma membrane"/>
    <property type="evidence" value="ECO:0007669"/>
    <property type="project" value="UniProtKB-SubCell"/>
</dbReference>
<dbReference type="OrthoDB" id="265478at2"/>
<feature type="transmembrane region" description="Helical" evidence="6">
    <location>
        <begin position="84"/>
        <end position="104"/>
    </location>
</feature>
<dbReference type="EMBL" id="FOXQ01000011">
    <property type="protein sequence ID" value="SFQ40938.1"/>
    <property type="molecule type" value="Genomic_DNA"/>
</dbReference>
<feature type="transmembrane region" description="Helical" evidence="6">
    <location>
        <begin position="45"/>
        <end position="64"/>
    </location>
</feature>